<comment type="catalytic activity">
    <reaction evidence="1">
        <text>Thiol-dependent hydrolysis of ester, thioester, amide, peptide and isopeptide bonds formed by the C-terminal Gly of ubiquitin (a 76-residue protein attached to proteins as an intracellular targeting signal).</text>
        <dbReference type="EC" id="3.4.19.12"/>
    </reaction>
</comment>
<reference evidence="9 10" key="1">
    <citation type="journal article" date="2013" name="BMC Genomics">
        <title>The miniature genome of a carnivorous plant Genlisea aurea contains a low number of genes and short non-coding sequences.</title>
        <authorList>
            <person name="Leushkin E.V."/>
            <person name="Sutormin R.A."/>
            <person name="Nabieva E.R."/>
            <person name="Penin A.A."/>
            <person name="Kondrashov A.S."/>
            <person name="Logacheva M.D."/>
        </authorList>
    </citation>
    <scope>NUCLEOTIDE SEQUENCE [LARGE SCALE GENOMIC DNA]</scope>
</reference>
<dbReference type="GO" id="GO:0005634">
    <property type="term" value="C:nucleus"/>
    <property type="evidence" value="ECO:0007669"/>
    <property type="project" value="TreeGrafter"/>
</dbReference>
<evidence type="ECO:0000256" key="7">
    <source>
        <dbReference type="ARBA" id="ARBA00022807"/>
    </source>
</evidence>
<dbReference type="Proteomes" id="UP000015453">
    <property type="component" value="Unassembled WGS sequence"/>
</dbReference>
<evidence type="ECO:0000259" key="8">
    <source>
        <dbReference type="PROSITE" id="PS50235"/>
    </source>
</evidence>
<dbReference type="InterPro" id="IPR038765">
    <property type="entry name" value="Papain-like_cys_pep_sf"/>
</dbReference>
<evidence type="ECO:0000256" key="5">
    <source>
        <dbReference type="ARBA" id="ARBA00022786"/>
    </source>
</evidence>
<evidence type="ECO:0000313" key="9">
    <source>
        <dbReference type="EMBL" id="EPS58241.1"/>
    </source>
</evidence>
<feature type="domain" description="USP" evidence="8">
    <location>
        <begin position="1"/>
        <end position="170"/>
    </location>
</feature>
<feature type="non-terminal residue" evidence="9">
    <location>
        <position position="1"/>
    </location>
</feature>
<dbReference type="Gene3D" id="3.90.70.10">
    <property type="entry name" value="Cysteine proteinases"/>
    <property type="match status" value="1"/>
</dbReference>
<dbReference type="EMBL" id="AUSU01009401">
    <property type="protein sequence ID" value="EPS58241.1"/>
    <property type="molecule type" value="Genomic_DNA"/>
</dbReference>
<evidence type="ECO:0000256" key="6">
    <source>
        <dbReference type="ARBA" id="ARBA00022801"/>
    </source>
</evidence>
<evidence type="ECO:0000256" key="2">
    <source>
        <dbReference type="ARBA" id="ARBA00009085"/>
    </source>
</evidence>
<evidence type="ECO:0000256" key="4">
    <source>
        <dbReference type="ARBA" id="ARBA00022670"/>
    </source>
</evidence>
<dbReference type="PANTHER" id="PTHR24006:SF687">
    <property type="entry name" value="UBIQUITIN CARBOXYL-TERMINAL HYDROLASE 10"/>
    <property type="match status" value="1"/>
</dbReference>
<proteinExistence type="inferred from homology"/>
<dbReference type="AlphaFoldDB" id="S8C1A4"/>
<keyword evidence="6 9" id="KW-0378">Hydrolase</keyword>
<dbReference type="InterPro" id="IPR018200">
    <property type="entry name" value="USP_CS"/>
</dbReference>
<protein>
    <recommendedName>
        <fullName evidence="3">ubiquitinyl hydrolase 1</fullName>
        <ecNumber evidence="3">3.4.19.12</ecNumber>
    </recommendedName>
</protein>
<keyword evidence="4" id="KW-0645">Protease</keyword>
<gene>
    <name evidence="9" type="ORF">M569_16574</name>
</gene>
<dbReference type="OrthoDB" id="429671at2759"/>
<organism evidence="9 10">
    <name type="scientific">Genlisea aurea</name>
    <dbReference type="NCBI Taxonomy" id="192259"/>
    <lineage>
        <taxon>Eukaryota</taxon>
        <taxon>Viridiplantae</taxon>
        <taxon>Streptophyta</taxon>
        <taxon>Embryophyta</taxon>
        <taxon>Tracheophyta</taxon>
        <taxon>Spermatophyta</taxon>
        <taxon>Magnoliopsida</taxon>
        <taxon>eudicotyledons</taxon>
        <taxon>Gunneridae</taxon>
        <taxon>Pentapetalae</taxon>
        <taxon>asterids</taxon>
        <taxon>lamiids</taxon>
        <taxon>Lamiales</taxon>
        <taxon>Lentibulariaceae</taxon>
        <taxon>Genlisea</taxon>
    </lineage>
</organism>
<evidence type="ECO:0000313" key="10">
    <source>
        <dbReference type="Proteomes" id="UP000015453"/>
    </source>
</evidence>
<evidence type="ECO:0000256" key="3">
    <source>
        <dbReference type="ARBA" id="ARBA00012759"/>
    </source>
</evidence>
<dbReference type="InterPro" id="IPR050164">
    <property type="entry name" value="Peptidase_C19"/>
</dbReference>
<dbReference type="InterPro" id="IPR001394">
    <property type="entry name" value="Peptidase_C19_UCH"/>
</dbReference>
<dbReference type="GO" id="GO:0016579">
    <property type="term" value="P:protein deubiquitination"/>
    <property type="evidence" value="ECO:0007669"/>
    <property type="project" value="InterPro"/>
</dbReference>
<evidence type="ECO:0000256" key="1">
    <source>
        <dbReference type="ARBA" id="ARBA00000707"/>
    </source>
</evidence>
<comment type="similarity">
    <text evidence="2">Belongs to the peptidase C19 family.</text>
</comment>
<dbReference type="EC" id="3.4.19.12" evidence="3"/>
<dbReference type="PROSITE" id="PS00973">
    <property type="entry name" value="USP_2"/>
    <property type="match status" value="1"/>
</dbReference>
<dbReference type="GO" id="GO:0006508">
    <property type="term" value="P:proteolysis"/>
    <property type="evidence" value="ECO:0007669"/>
    <property type="project" value="UniProtKB-KW"/>
</dbReference>
<name>S8C1A4_9LAMI</name>
<comment type="caution">
    <text evidence="9">The sequence shown here is derived from an EMBL/GenBank/DDBJ whole genome shotgun (WGS) entry which is preliminary data.</text>
</comment>
<dbReference type="InterPro" id="IPR028889">
    <property type="entry name" value="USP"/>
</dbReference>
<dbReference type="PROSITE" id="PS50235">
    <property type="entry name" value="USP_3"/>
    <property type="match status" value="1"/>
</dbReference>
<accession>S8C1A4</accession>
<dbReference type="GO" id="GO:0004843">
    <property type="term" value="F:cysteine-type deubiquitinase activity"/>
    <property type="evidence" value="ECO:0007669"/>
    <property type="project" value="UniProtKB-EC"/>
</dbReference>
<keyword evidence="7" id="KW-0788">Thiol protease</keyword>
<dbReference type="CDD" id="cd02257">
    <property type="entry name" value="Peptidase_C19"/>
    <property type="match status" value="1"/>
</dbReference>
<dbReference type="GO" id="GO:0005829">
    <property type="term" value="C:cytosol"/>
    <property type="evidence" value="ECO:0007669"/>
    <property type="project" value="TreeGrafter"/>
</dbReference>
<sequence>GSKASATIQPFLLLHINIFPDPICSLEDGLHLFSAQESLDGYRTSASSKAEIVSASKSVKILEPPEIMILHLMRFSYGRQGCTKLHKAVRFPLELLLGRDLLSSRLSEARRYELVATITHHGRDPSKGHYTADARHPDGGWLRYDDSSVASVPVSKVLHDQAYVLFYKRL</sequence>
<keyword evidence="5" id="KW-0833">Ubl conjugation pathway</keyword>
<dbReference type="Pfam" id="PF00443">
    <property type="entry name" value="UCH"/>
    <property type="match status" value="1"/>
</dbReference>
<dbReference type="SUPFAM" id="SSF54001">
    <property type="entry name" value="Cysteine proteinases"/>
    <property type="match status" value="1"/>
</dbReference>
<dbReference type="PANTHER" id="PTHR24006">
    <property type="entry name" value="UBIQUITIN CARBOXYL-TERMINAL HYDROLASE"/>
    <property type="match status" value="1"/>
</dbReference>
<keyword evidence="10" id="KW-1185">Reference proteome</keyword>